<evidence type="ECO:0000313" key="3">
    <source>
        <dbReference type="Proteomes" id="UP000016702"/>
    </source>
</evidence>
<accession>A0ABN5UKT8</accession>
<organism evidence="2 3">
    <name type="scientific">Pseudomonas putida NBRC 14164</name>
    <dbReference type="NCBI Taxonomy" id="1211579"/>
    <lineage>
        <taxon>Bacteria</taxon>
        <taxon>Pseudomonadati</taxon>
        <taxon>Pseudomonadota</taxon>
        <taxon>Gammaproteobacteria</taxon>
        <taxon>Pseudomonadales</taxon>
        <taxon>Pseudomonadaceae</taxon>
        <taxon>Pseudomonas</taxon>
    </lineage>
</organism>
<name>A0ABN5UKT8_PSEPU</name>
<proteinExistence type="predicted"/>
<protein>
    <recommendedName>
        <fullName evidence="1">START domain-containing protein</fullName>
    </recommendedName>
</protein>
<dbReference type="Pfam" id="PF01852">
    <property type="entry name" value="START"/>
    <property type="match status" value="1"/>
</dbReference>
<dbReference type="InterPro" id="IPR051213">
    <property type="entry name" value="START_lipid_transfer"/>
</dbReference>
<dbReference type="Gene3D" id="3.30.530.20">
    <property type="match status" value="1"/>
</dbReference>
<gene>
    <name evidence="2" type="ORF">PP4_23030</name>
</gene>
<dbReference type="SUPFAM" id="SSF55961">
    <property type="entry name" value="Bet v1-like"/>
    <property type="match status" value="1"/>
</dbReference>
<keyword evidence="3" id="KW-1185">Reference proteome</keyword>
<reference evidence="2 3" key="1">
    <citation type="journal article" date="2014" name="Genome Announc.">
        <title>The Complete Genome Sequence of Pseudomonas putida NBRC 14164T Confirms High Intraspecies Variation.</title>
        <authorList>
            <person name="Ohji S."/>
            <person name="Yamazoe A."/>
            <person name="Hosoyama A."/>
            <person name="Tsuchikane K."/>
            <person name="Ezaki T."/>
            <person name="Fujita N."/>
        </authorList>
    </citation>
    <scope>NUCLEOTIDE SEQUENCE [LARGE SCALE GENOMIC DNA]</scope>
    <source>
        <strain evidence="2 3">NBRC 14164</strain>
    </source>
</reference>
<sequence length="312" mass="35703">MRRYEDDRLTVSFAYDALGRRLYKKSHAKYRDRRQAGPVWNENQRRELDEQLGCGFTWYVWEGDTLAFECRDRERHGRSTHYVFEPGTFVPVAQGVVVTHTEKPIPHAVPAMNRCLLLTALLLCAPAPAPAADDWNLAYDREGIRVYLSGAADSSYQQFRGVSTMKASVRTLTDLQENLRVACKWLYACDQMRLLEVEGANTWVYLTTNLPWPTMPRDIVLKVTSERLDDGTLLRRLSAEPDRIPEVDGLIRVQHLSGEWRMKPLGERETEVTYQLQADPAGDVPGWLANRFVVDAPVVTLRTLRAVAERQP</sequence>
<dbReference type="PROSITE" id="PS50848">
    <property type="entry name" value="START"/>
    <property type="match status" value="1"/>
</dbReference>
<dbReference type="InterPro" id="IPR002913">
    <property type="entry name" value="START_lipid-bd_dom"/>
</dbReference>
<dbReference type="EMBL" id="AP013070">
    <property type="protein sequence ID" value="BAN54156.1"/>
    <property type="molecule type" value="Genomic_DNA"/>
</dbReference>
<evidence type="ECO:0000313" key="2">
    <source>
        <dbReference type="EMBL" id="BAN54156.1"/>
    </source>
</evidence>
<dbReference type="PANTHER" id="PTHR19308">
    <property type="entry name" value="PHOSPHATIDYLCHOLINE TRANSFER PROTEIN"/>
    <property type="match status" value="1"/>
</dbReference>
<feature type="domain" description="START" evidence="1">
    <location>
        <begin position="135"/>
        <end position="312"/>
    </location>
</feature>
<dbReference type="Proteomes" id="UP000016702">
    <property type="component" value="Chromosome"/>
</dbReference>
<dbReference type="PANTHER" id="PTHR19308:SF14">
    <property type="entry name" value="START DOMAIN-CONTAINING PROTEIN"/>
    <property type="match status" value="1"/>
</dbReference>
<evidence type="ECO:0000259" key="1">
    <source>
        <dbReference type="PROSITE" id="PS50848"/>
    </source>
</evidence>
<dbReference type="InterPro" id="IPR023393">
    <property type="entry name" value="START-like_dom_sf"/>
</dbReference>